<protein>
    <recommendedName>
        <fullName evidence="3">PknH-like extracellular domain-containing protein</fullName>
    </recommendedName>
</protein>
<comment type="caution">
    <text evidence="1">The sequence shown here is derived from an EMBL/GenBank/DDBJ whole genome shotgun (WGS) entry which is preliminary data.</text>
</comment>
<evidence type="ECO:0008006" key="3">
    <source>
        <dbReference type="Google" id="ProtNLM"/>
    </source>
</evidence>
<dbReference type="RefSeq" id="WP_344635755.1">
    <property type="nucleotide sequence ID" value="NZ_BAAATR010000006.1"/>
</dbReference>
<evidence type="ECO:0000313" key="2">
    <source>
        <dbReference type="Proteomes" id="UP001500305"/>
    </source>
</evidence>
<keyword evidence="2" id="KW-1185">Reference proteome</keyword>
<sequence length="240" mass="24493">MPASTRPPSLAPPVRAVALGALGVMAALVATGCGGTTGQLSAVPAGSASTASAVGQPGSTAAARLSAEQLPNGVAEGWQPLSQPRVQAVTGDIQLNECASVSGAATWWQQGYVGVHRTPAEQDLFTFRDAAAAQAAYQGLLTQMDGCQNQSRAVQAKALGLADAQVAKTAVTDRGTSWSRQWTGVEGLSAAGPQTDHLYAVLQGTRLAVVHYDEWAGTHAAPYSTRSDGDLLTSVAQQLG</sequence>
<dbReference type="EMBL" id="BAAATR010000006">
    <property type="protein sequence ID" value="GAA2237654.1"/>
    <property type="molecule type" value="Genomic_DNA"/>
</dbReference>
<dbReference type="Proteomes" id="UP001500305">
    <property type="component" value="Unassembled WGS sequence"/>
</dbReference>
<proteinExistence type="predicted"/>
<evidence type="ECO:0000313" key="1">
    <source>
        <dbReference type="EMBL" id="GAA2237654.1"/>
    </source>
</evidence>
<gene>
    <name evidence="1" type="ORF">GCM10010430_18280</name>
</gene>
<accession>A0ABN3DNN6</accession>
<reference evidence="1 2" key="1">
    <citation type="journal article" date="2019" name="Int. J. Syst. Evol. Microbiol.">
        <title>The Global Catalogue of Microorganisms (GCM) 10K type strain sequencing project: providing services to taxonomists for standard genome sequencing and annotation.</title>
        <authorList>
            <consortium name="The Broad Institute Genomics Platform"/>
            <consortium name="The Broad Institute Genome Sequencing Center for Infectious Disease"/>
            <person name="Wu L."/>
            <person name="Ma J."/>
        </authorList>
    </citation>
    <scope>NUCLEOTIDE SEQUENCE [LARGE SCALE GENOMIC DNA]</scope>
    <source>
        <strain evidence="1 2">JCM 7356</strain>
    </source>
</reference>
<name>A0ABN3DNN6_9ACTN</name>
<dbReference type="PROSITE" id="PS51257">
    <property type="entry name" value="PROKAR_LIPOPROTEIN"/>
    <property type="match status" value="1"/>
</dbReference>
<organism evidence="1 2">
    <name type="scientific">Kitasatospora cystarginea</name>
    <dbReference type="NCBI Taxonomy" id="58350"/>
    <lineage>
        <taxon>Bacteria</taxon>
        <taxon>Bacillati</taxon>
        <taxon>Actinomycetota</taxon>
        <taxon>Actinomycetes</taxon>
        <taxon>Kitasatosporales</taxon>
        <taxon>Streptomycetaceae</taxon>
        <taxon>Kitasatospora</taxon>
    </lineage>
</organism>